<reference evidence="1" key="1">
    <citation type="submission" date="2021-02" db="EMBL/GenBank/DDBJ databases">
        <authorList>
            <consortium name="DOE Joint Genome Institute"/>
            <person name="Ahrendt S."/>
            <person name="Looney B.P."/>
            <person name="Miyauchi S."/>
            <person name="Morin E."/>
            <person name="Drula E."/>
            <person name="Courty P.E."/>
            <person name="Chicoki N."/>
            <person name="Fauchery L."/>
            <person name="Kohler A."/>
            <person name="Kuo A."/>
            <person name="Labutti K."/>
            <person name="Pangilinan J."/>
            <person name="Lipzen A."/>
            <person name="Riley R."/>
            <person name="Andreopoulos W."/>
            <person name="He G."/>
            <person name="Johnson J."/>
            <person name="Barry K.W."/>
            <person name="Grigoriev I.V."/>
            <person name="Nagy L."/>
            <person name="Hibbett D."/>
            <person name="Henrissat B."/>
            <person name="Matheny P.B."/>
            <person name="Labbe J."/>
            <person name="Martin F."/>
        </authorList>
    </citation>
    <scope>NUCLEOTIDE SEQUENCE</scope>
    <source>
        <strain evidence="1">FP105234-sp</strain>
    </source>
</reference>
<organism evidence="1 2">
    <name type="scientific">Auriscalpium vulgare</name>
    <dbReference type="NCBI Taxonomy" id="40419"/>
    <lineage>
        <taxon>Eukaryota</taxon>
        <taxon>Fungi</taxon>
        <taxon>Dikarya</taxon>
        <taxon>Basidiomycota</taxon>
        <taxon>Agaricomycotina</taxon>
        <taxon>Agaricomycetes</taxon>
        <taxon>Russulales</taxon>
        <taxon>Auriscalpiaceae</taxon>
        <taxon>Auriscalpium</taxon>
    </lineage>
</organism>
<sequence length="144" mass="15286">MHNNHCLLFPLGLLISASVLPTADHLSPHPTSLKSCAHSEATPSKSEPESLIMSSQSPSPAPSTASSVSDAPVQGHAEISLKAKIDAAPDPDDDGWLKEYAFAALAARSRPPERRLSKEMHRSATEFVNGHDDDDVPCKAAPSK</sequence>
<dbReference type="EMBL" id="MU275917">
    <property type="protein sequence ID" value="KAI0046793.1"/>
    <property type="molecule type" value="Genomic_DNA"/>
</dbReference>
<reference evidence="1" key="2">
    <citation type="journal article" date="2022" name="New Phytol.">
        <title>Evolutionary transition to the ectomycorrhizal habit in the genomes of a hyperdiverse lineage of mushroom-forming fungi.</title>
        <authorList>
            <person name="Looney B."/>
            <person name="Miyauchi S."/>
            <person name="Morin E."/>
            <person name="Drula E."/>
            <person name="Courty P.E."/>
            <person name="Kohler A."/>
            <person name="Kuo A."/>
            <person name="LaButti K."/>
            <person name="Pangilinan J."/>
            <person name="Lipzen A."/>
            <person name="Riley R."/>
            <person name="Andreopoulos W."/>
            <person name="He G."/>
            <person name="Johnson J."/>
            <person name="Nolan M."/>
            <person name="Tritt A."/>
            <person name="Barry K.W."/>
            <person name="Grigoriev I.V."/>
            <person name="Nagy L.G."/>
            <person name="Hibbett D."/>
            <person name="Henrissat B."/>
            <person name="Matheny P.B."/>
            <person name="Labbe J."/>
            <person name="Martin F.M."/>
        </authorList>
    </citation>
    <scope>NUCLEOTIDE SEQUENCE</scope>
    <source>
        <strain evidence="1">FP105234-sp</strain>
    </source>
</reference>
<comment type="caution">
    <text evidence="1">The sequence shown here is derived from an EMBL/GenBank/DDBJ whole genome shotgun (WGS) entry which is preliminary data.</text>
</comment>
<name>A0ACB8RTF0_9AGAM</name>
<evidence type="ECO:0000313" key="1">
    <source>
        <dbReference type="EMBL" id="KAI0046793.1"/>
    </source>
</evidence>
<evidence type="ECO:0000313" key="2">
    <source>
        <dbReference type="Proteomes" id="UP000814033"/>
    </source>
</evidence>
<keyword evidence="2" id="KW-1185">Reference proteome</keyword>
<protein>
    <submittedName>
        <fullName evidence="1">Uncharacterized protein</fullName>
    </submittedName>
</protein>
<dbReference type="Proteomes" id="UP000814033">
    <property type="component" value="Unassembled WGS sequence"/>
</dbReference>
<accession>A0ACB8RTF0</accession>
<proteinExistence type="predicted"/>
<gene>
    <name evidence="1" type="ORF">FA95DRAFT_1334230</name>
</gene>